<protein>
    <recommendedName>
        <fullName evidence="2">small monomeric GTPase</fullName>
        <ecNumber evidence="2">3.6.5.2</ecNumber>
    </recommendedName>
</protein>
<evidence type="ECO:0000256" key="3">
    <source>
        <dbReference type="ARBA" id="ARBA00022741"/>
    </source>
</evidence>
<dbReference type="FunCoup" id="A0A6J2UQ30">
    <property type="interactions" value="2"/>
</dbReference>
<evidence type="ECO:0000256" key="1">
    <source>
        <dbReference type="ARBA" id="ARBA00008344"/>
    </source>
</evidence>
<keyword evidence="7" id="KW-1185">Reference proteome</keyword>
<name>A0A6J2UQ30_CHACN</name>
<organism evidence="7 8">
    <name type="scientific">Chanos chanos</name>
    <name type="common">Milkfish</name>
    <name type="synonym">Mugil chanos</name>
    <dbReference type="NCBI Taxonomy" id="29144"/>
    <lineage>
        <taxon>Eukaryota</taxon>
        <taxon>Metazoa</taxon>
        <taxon>Chordata</taxon>
        <taxon>Craniata</taxon>
        <taxon>Vertebrata</taxon>
        <taxon>Euteleostomi</taxon>
        <taxon>Actinopterygii</taxon>
        <taxon>Neopterygii</taxon>
        <taxon>Teleostei</taxon>
        <taxon>Ostariophysi</taxon>
        <taxon>Gonorynchiformes</taxon>
        <taxon>Chanidae</taxon>
        <taxon>Chanos</taxon>
    </lineage>
</organism>
<dbReference type="SMART" id="SM00173">
    <property type="entry name" value="RAS"/>
    <property type="match status" value="1"/>
</dbReference>
<dbReference type="PANTHER" id="PTHR45704">
    <property type="entry name" value="RAS-LIKE FAMILY MEMBER 11"/>
    <property type="match status" value="1"/>
</dbReference>
<evidence type="ECO:0000313" key="8">
    <source>
        <dbReference type="RefSeq" id="XP_030622540.1"/>
    </source>
</evidence>
<reference evidence="8" key="1">
    <citation type="submission" date="2025-08" db="UniProtKB">
        <authorList>
            <consortium name="RefSeq"/>
        </authorList>
    </citation>
    <scope>IDENTIFICATION</scope>
</reference>
<dbReference type="GO" id="GO:0005525">
    <property type="term" value="F:GTP binding"/>
    <property type="evidence" value="ECO:0007669"/>
    <property type="project" value="UniProtKB-KW"/>
</dbReference>
<sequence>MTRLSTQKMEANIVVLGTDNVGKSALTVRFLTRRFIGEYGDIESIYSHNVIVDGREQTLNIWDSPYTQDLSTESSLCEKRVQWADGFVLVYSICDRASFNTVTRLIQTIKTTKDYLGLEKVPIVIVGNKRDLHHRRTVLSEEGRLLALAADCQFYEVSAAENYHSVLMVFHGLVDRIRESRSVMKKPAGIKSIVKSMSAVFARKRTDSL</sequence>
<dbReference type="Gene3D" id="3.40.50.300">
    <property type="entry name" value="P-loop containing nucleotide triphosphate hydrolases"/>
    <property type="match status" value="1"/>
</dbReference>
<dbReference type="NCBIfam" id="TIGR00231">
    <property type="entry name" value="small_GTP"/>
    <property type="match status" value="1"/>
</dbReference>
<dbReference type="InterPro" id="IPR005225">
    <property type="entry name" value="Small_GTP-bd"/>
</dbReference>
<proteinExistence type="inferred from homology"/>
<dbReference type="GO" id="GO:0003925">
    <property type="term" value="F:G protein activity"/>
    <property type="evidence" value="ECO:0007669"/>
    <property type="project" value="UniProtKB-EC"/>
</dbReference>
<keyword evidence="4" id="KW-0378">Hydrolase</keyword>
<dbReference type="SMART" id="SM00174">
    <property type="entry name" value="RHO"/>
    <property type="match status" value="1"/>
</dbReference>
<dbReference type="InParanoid" id="A0A6J2UQ30"/>
<dbReference type="SUPFAM" id="SSF52540">
    <property type="entry name" value="P-loop containing nucleoside triphosphate hydrolases"/>
    <property type="match status" value="1"/>
</dbReference>
<dbReference type="Proteomes" id="UP000504632">
    <property type="component" value="Chromosome 2"/>
</dbReference>
<dbReference type="PROSITE" id="PS51419">
    <property type="entry name" value="RAB"/>
    <property type="match status" value="1"/>
</dbReference>
<dbReference type="SMART" id="SM00175">
    <property type="entry name" value="RAB"/>
    <property type="match status" value="1"/>
</dbReference>
<dbReference type="InterPro" id="IPR001806">
    <property type="entry name" value="Small_GTPase"/>
</dbReference>
<keyword evidence="3" id="KW-0547">Nucleotide-binding</keyword>
<dbReference type="EC" id="3.6.5.2" evidence="2"/>
<dbReference type="RefSeq" id="XP_030622540.1">
    <property type="nucleotide sequence ID" value="XM_030766680.1"/>
</dbReference>
<comment type="similarity">
    <text evidence="1">Belongs to the small GTPase superfamily. Ras family.</text>
</comment>
<dbReference type="InterPro" id="IPR051065">
    <property type="entry name" value="Ras-related_GTPase"/>
</dbReference>
<dbReference type="AlphaFoldDB" id="A0A6J2UQ30"/>
<dbReference type="OrthoDB" id="18798at2759"/>
<evidence type="ECO:0000256" key="4">
    <source>
        <dbReference type="ARBA" id="ARBA00022801"/>
    </source>
</evidence>
<keyword evidence="5" id="KW-0342">GTP-binding</keyword>
<dbReference type="PRINTS" id="PR00449">
    <property type="entry name" value="RASTRNSFRMNG"/>
</dbReference>
<dbReference type="PROSITE" id="PS51421">
    <property type="entry name" value="RAS"/>
    <property type="match status" value="1"/>
</dbReference>
<dbReference type="GeneID" id="115805967"/>
<gene>
    <name evidence="8" type="primary">LOC115805967</name>
</gene>
<dbReference type="InterPro" id="IPR027417">
    <property type="entry name" value="P-loop_NTPase"/>
</dbReference>
<comment type="catalytic activity">
    <reaction evidence="6">
        <text>GTP + H2O = GDP + phosphate + H(+)</text>
        <dbReference type="Rhea" id="RHEA:19669"/>
        <dbReference type="ChEBI" id="CHEBI:15377"/>
        <dbReference type="ChEBI" id="CHEBI:15378"/>
        <dbReference type="ChEBI" id="CHEBI:37565"/>
        <dbReference type="ChEBI" id="CHEBI:43474"/>
        <dbReference type="ChEBI" id="CHEBI:58189"/>
        <dbReference type="EC" id="3.6.5.2"/>
    </reaction>
</comment>
<accession>A0A6J2UQ30</accession>
<evidence type="ECO:0000256" key="6">
    <source>
        <dbReference type="ARBA" id="ARBA00048098"/>
    </source>
</evidence>
<evidence type="ECO:0000313" key="7">
    <source>
        <dbReference type="Proteomes" id="UP000504632"/>
    </source>
</evidence>
<evidence type="ECO:0000256" key="2">
    <source>
        <dbReference type="ARBA" id="ARBA00011984"/>
    </source>
</evidence>
<evidence type="ECO:0000256" key="5">
    <source>
        <dbReference type="ARBA" id="ARBA00023134"/>
    </source>
</evidence>
<dbReference type="Pfam" id="PF00071">
    <property type="entry name" value="Ras"/>
    <property type="match status" value="1"/>
</dbReference>